<dbReference type="EMBL" id="FO818640">
    <property type="protein sequence ID" value="CDM93269.1"/>
    <property type="molecule type" value="Genomic_DNA"/>
</dbReference>
<organism evidence="4 5">
    <name type="scientific">Limnospira indica PCC 8005</name>
    <dbReference type="NCBI Taxonomy" id="376219"/>
    <lineage>
        <taxon>Bacteria</taxon>
        <taxon>Bacillati</taxon>
        <taxon>Cyanobacteriota</taxon>
        <taxon>Cyanophyceae</taxon>
        <taxon>Oscillatoriophycideae</taxon>
        <taxon>Oscillatoriales</taxon>
        <taxon>Sirenicapillariaceae</taxon>
        <taxon>Limnospira</taxon>
    </lineage>
</organism>
<dbReference type="Proteomes" id="UP000032946">
    <property type="component" value="Chromosome"/>
</dbReference>
<name>A0A9P1KCD8_9CYAN</name>
<gene>
    <name evidence="4" type="ORF">ARTHRO_10942</name>
</gene>
<proteinExistence type="inferred from homology"/>
<evidence type="ECO:0000313" key="5">
    <source>
        <dbReference type="Proteomes" id="UP000032946"/>
    </source>
</evidence>
<dbReference type="Gene3D" id="1.10.490.20">
    <property type="entry name" value="Phycocyanins"/>
    <property type="match status" value="1"/>
</dbReference>
<evidence type="ECO:0000313" key="4">
    <source>
        <dbReference type="EMBL" id="CDM93269.1"/>
    </source>
</evidence>
<evidence type="ECO:0000256" key="2">
    <source>
        <dbReference type="ARBA" id="ARBA00022991"/>
    </source>
</evidence>
<dbReference type="InterPro" id="IPR009050">
    <property type="entry name" value="Globin-like_sf"/>
</dbReference>
<dbReference type="InterPro" id="IPR012128">
    <property type="entry name" value="Phycobilisome_asu/bsu"/>
</dbReference>
<dbReference type="InterPro" id="IPR038719">
    <property type="entry name" value="Phycobilisome_asu/bsu_sf"/>
</dbReference>
<reference evidence="4 5" key="1">
    <citation type="submission" date="2014-02" db="EMBL/GenBank/DDBJ databases">
        <authorList>
            <person name="Genoscope - CEA"/>
        </authorList>
    </citation>
    <scope>NUCLEOTIDE SEQUENCE [LARGE SCALE GENOMIC DNA]</scope>
    <source>
        <strain evidence="4 5">PCC 8005</strain>
    </source>
</reference>
<keyword evidence="2" id="KW-0157">Chromophore</keyword>
<accession>A0A9P1KCD8</accession>
<dbReference type="GO" id="GO:0030089">
    <property type="term" value="C:phycobilisome"/>
    <property type="evidence" value="ECO:0007669"/>
    <property type="project" value="InterPro"/>
</dbReference>
<dbReference type="SUPFAM" id="SSF46458">
    <property type="entry name" value="Globin-like"/>
    <property type="match status" value="1"/>
</dbReference>
<comment type="similarity">
    <text evidence="1">Belongs to the phycobiliprotein family.</text>
</comment>
<dbReference type="GO" id="GO:0015979">
    <property type="term" value="P:photosynthesis"/>
    <property type="evidence" value="ECO:0007669"/>
    <property type="project" value="InterPro"/>
</dbReference>
<dbReference type="AlphaFoldDB" id="A0A9P1KCD8"/>
<protein>
    <submittedName>
        <fullName evidence="4">Phycobilisome protein</fullName>
    </submittedName>
</protein>
<dbReference type="CDD" id="cd08919">
    <property type="entry name" value="PBP-like"/>
    <property type="match status" value="1"/>
</dbReference>
<dbReference type="Pfam" id="PF00502">
    <property type="entry name" value="Phycobilisome"/>
    <property type="match status" value="1"/>
</dbReference>
<keyword evidence="3" id="KW-0089">Bile pigment</keyword>
<evidence type="ECO:0000256" key="3">
    <source>
        <dbReference type="ARBA" id="ARBA00023307"/>
    </source>
</evidence>
<sequence length="172" mass="19913">MPTINLAWEELMIQADGRYLSDAELKPFHQYIQTLPARTKTYEILRAKSPELIKIALKKFMLIHPEVMQQHSKRCIYDMNMAICLMSVAMLRDDPRYFRESLMLWLANILSAYQKNVACLKAYHCLEETMQEKLPSTCNQLLKPYMDIIMEVLDIPPKLMATVQRGAASAKG</sequence>
<evidence type="ECO:0000256" key="1">
    <source>
        <dbReference type="ARBA" id="ARBA00008182"/>
    </source>
</evidence>
<keyword evidence="5" id="KW-1185">Reference proteome</keyword>
<dbReference type="RefSeq" id="WP_006621433.1">
    <property type="nucleotide sequence ID" value="NZ_FO818640.1"/>
</dbReference>